<organism evidence="4 5">
    <name type="scientific">Mucor plumbeus</name>
    <dbReference type="NCBI Taxonomy" id="97098"/>
    <lineage>
        <taxon>Eukaryota</taxon>
        <taxon>Fungi</taxon>
        <taxon>Fungi incertae sedis</taxon>
        <taxon>Mucoromycota</taxon>
        <taxon>Mucoromycotina</taxon>
        <taxon>Mucoromycetes</taxon>
        <taxon>Mucorales</taxon>
        <taxon>Mucorineae</taxon>
        <taxon>Mucoraceae</taxon>
        <taxon>Mucor</taxon>
    </lineage>
</organism>
<dbReference type="AlphaFoldDB" id="A0A8H7QRA3"/>
<dbReference type="PANTHER" id="PTHR19303:SF70">
    <property type="entry name" value="HTH CENPB-TYPE DOMAIN-CONTAINING PROTEIN"/>
    <property type="match status" value="1"/>
</dbReference>
<dbReference type="PROSITE" id="PS51253">
    <property type="entry name" value="HTH_CENPB"/>
    <property type="match status" value="1"/>
</dbReference>
<gene>
    <name evidence="4" type="ORF">INT46_001604</name>
</gene>
<dbReference type="GO" id="GO:0005634">
    <property type="term" value="C:nucleus"/>
    <property type="evidence" value="ECO:0007669"/>
    <property type="project" value="TreeGrafter"/>
</dbReference>
<evidence type="ECO:0000313" key="5">
    <source>
        <dbReference type="Proteomes" id="UP000650833"/>
    </source>
</evidence>
<evidence type="ECO:0000259" key="3">
    <source>
        <dbReference type="PROSITE" id="PS51253"/>
    </source>
</evidence>
<evidence type="ECO:0000313" key="4">
    <source>
        <dbReference type="EMBL" id="KAG2197354.1"/>
    </source>
</evidence>
<feature type="region of interest" description="Disordered" evidence="2">
    <location>
        <begin position="342"/>
        <end position="365"/>
    </location>
</feature>
<keyword evidence="5" id="KW-1185">Reference proteome</keyword>
<feature type="domain" description="HTH CENPB-type" evidence="3">
    <location>
        <begin position="99"/>
        <end position="176"/>
    </location>
</feature>
<feature type="region of interest" description="Disordered" evidence="2">
    <location>
        <begin position="231"/>
        <end position="320"/>
    </location>
</feature>
<evidence type="ECO:0000256" key="1">
    <source>
        <dbReference type="ARBA" id="ARBA00023125"/>
    </source>
</evidence>
<comment type="caution">
    <text evidence="4">The sequence shown here is derived from an EMBL/GenBank/DDBJ whole genome shotgun (WGS) entry which is preliminary data.</text>
</comment>
<feature type="compositionally biased region" description="Polar residues" evidence="2">
    <location>
        <begin position="270"/>
        <end position="287"/>
    </location>
</feature>
<dbReference type="Pfam" id="PF03221">
    <property type="entry name" value="HTH_Tnp_Tc5"/>
    <property type="match status" value="1"/>
</dbReference>
<dbReference type="Gene3D" id="1.10.10.60">
    <property type="entry name" value="Homeodomain-like"/>
    <property type="match status" value="2"/>
</dbReference>
<feature type="compositionally biased region" description="Basic and acidic residues" evidence="2">
    <location>
        <begin position="295"/>
        <end position="304"/>
    </location>
</feature>
<dbReference type="PANTHER" id="PTHR19303">
    <property type="entry name" value="TRANSPOSON"/>
    <property type="match status" value="1"/>
</dbReference>
<dbReference type="InterPro" id="IPR009057">
    <property type="entry name" value="Homeodomain-like_sf"/>
</dbReference>
<dbReference type="SUPFAM" id="SSF46689">
    <property type="entry name" value="Homeodomain-like"/>
    <property type="match status" value="2"/>
</dbReference>
<dbReference type="SMART" id="SM00674">
    <property type="entry name" value="CENPB"/>
    <property type="match status" value="1"/>
</dbReference>
<name>A0A8H7QRA3_9FUNG</name>
<dbReference type="InterPro" id="IPR050863">
    <property type="entry name" value="CenT-Element_Derived"/>
</dbReference>
<protein>
    <recommendedName>
        <fullName evidence="3">HTH CENPB-type domain-containing protein</fullName>
    </recommendedName>
</protein>
<feature type="compositionally biased region" description="Acidic residues" evidence="2">
    <location>
        <begin position="305"/>
        <end position="320"/>
    </location>
</feature>
<accession>A0A8H7QRA3</accession>
<proteinExistence type="predicted"/>
<dbReference type="Proteomes" id="UP000650833">
    <property type="component" value="Unassembled WGS sequence"/>
</dbReference>
<sequence>MRPENNKSTKNIHVFRVNRSVKTKEKQQNKTNISPVTINSRTSLSAETKRLICEDHISNPKYTQEALAKKYGCKRTTVAKIIKSKERWLAIASDAAIAKRFRQRNSRYPLVENALVLWLEKEQNNLAAITDQMLRFQARQYAQSFSLKGSSGSEDFKASSSWVANFKQRYLTPKLEKLEKSEKLENRSPTFERESINDAVPESIEIKDQRRGIYRNAVHNFTSVFSVGTPKAHVHTPSPDPTSIALATNSNNTYKNEEKRGPKNKDLVVESNTSATESDQTSVSYNAESEEGDQEEKVELTEKEEKEDEEMTDQDMMDYTDDFDGPCFHNDTVTTDLHTQQLSNNNEDDSTTAITPPPQQQNNPKLSAKEHLEAALAFYTNQNESSTSLSANMIKLILQNDFVN</sequence>
<evidence type="ECO:0000256" key="2">
    <source>
        <dbReference type="SAM" id="MobiDB-lite"/>
    </source>
</evidence>
<dbReference type="OrthoDB" id="5576901at2759"/>
<keyword evidence="1" id="KW-0238">DNA-binding</keyword>
<feature type="compositionally biased region" description="Polar residues" evidence="2">
    <location>
        <begin position="245"/>
        <end position="254"/>
    </location>
</feature>
<dbReference type="EMBL" id="JAEPRC010000432">
    <property type="protein sequence ID" value="KAG2197354.1"/>
    <property type="molecule type" value="Genomic_DNA"/>
</dbReference>
<feature type="compositionally biased region" description="Basic and acidic residues" evidence="2">
    <location>
        <begin position="255"/>
        <end position="268"/>
    </location>
</feature>
<dbReference type="InterPro" id="IPR006600">
    <property type="entry name" value="HTH_CenpB_DNA-bd_dom"/>
</dbReference>
<dbReference type="GO" id="GO:0003677">
    <property type="term" value="F:DNA binding"/>
    <property type="evidence" value="ECO:0007669"/>
    <property type="project" value="UniProtKB-KW"/>
</dbReference>
<reference evidence="4" key="1">
    <citation type="submission" date="2020-12" db="EMBL/GenBank/DDBJ databases">
        <title>Metabolic potential, ecology and presence of endohyphal bacteria is reflected in genomic diversity of Mucoromycotina.</title>
        <authorList>
            <person name="Muszewska A."/>
            <person name="Okrasinska A."/>
            <person name="Steczkiewicz K."/>
            <person name="Drgas O."/>
            <person name="Orlowska M."/>
            <person name="Perlinska-Lenart U."/>
            <person name="Aleksandrzak-Piekarczyk T."/>
            <person name="Szatraj K."/>
            <person name="Zielenkiewicz U."/>
            <person name="Pilsyk S."/>
            <person name="Malc E."/>
            <person name="Mieczkowski P."/>
            <person name="Kruszewska J.S."/>
            <person name="Biernat P."/>
            <person name="Pawlowska J."/>
        </authorList>
    </citation>
    <scope>NUCLEOTIDE SEQUENCE</scope>
    <source>
        <strain evidence="4">CBS 226.32</strain>
    </source>
</reference>